<gene>
    <name evidence="1" type="ORF">FVF61_12125</name>
</gene>
<evidence type="ECO:0000313" key="2">
    <source>
        <dbReference type="Proteomes" id="UP000324550"/>
    </source>
</evidence>
<keyword evidence="2" id="KW-1185">Reference proteome</keyword>
<protein>
    <recommendedName>
        <fullName evidence="3">Gliding motility-associated C-terminal domain-containing protein</fullName>
    </recommendedName>
</protein>
<reference evidence="1 2" key="1">
    <citation type="submission" date="2019-08" db="EMBL/GenBank/DDBJ databases">
        <title>Formosa sediminis sp. nov., isolated from marine sediment.</title>
        <authorList>
            <person name="Cao W.R."/>
        </authorList>
    </citation>
    <scope>NUCLEOTIDE SEQUENCE [LARGE SCALE GENOMIC DNA]</scope>
    <source>
        <strain evidence="1 2">1494</strain>
    </source>
</reference>
<comment type="caution">
    <text evidence="1">The sequence shown here is derived from an EMBL/GenBank/DDBJ whole genome shotgun (WGS) entry which is preliminary data.</text>
</comment>
<dbReference type="AlphaFoldDB" id="A0A5D0G452"/>
<dbReference type="RefSeq" id="WP_148456793.1">
    <property type="nucleotide sequence ID" value="NZ_VSFC01000056.1"/>
</dbReference>
<sequence>MTLVVNPIPTPIAVLPYLELCDDTKPRDLEKVFEITVTDVLTLNTFDETVSYLKSMANAETGDRAALFEYRIDNNPWVSNKPNTNTYTFSNVPFGEHVIQARDINGCGIESDMVLVMDYPLFFTPNNDGYKDT</sequence>
<proteinExistence type="predicted"/>
<evidence type="ECO:0000313" key="1">
    <source>
        <dbReference type="EMBL" id="TYA52667.1"/>
    </source>
</evidence>
<dbReference type="EMBL" id="VSFC01000056">
    <property type="protein sequence ID" value="TYA52667.1"/>
    <property type="molecule type" value="Genomic_DNA"/>
</dbReference>
<accession>A0A5D0G452</accession>
<dbReference type="Proteomes" id="UP000324550">
    <property type="component" value="Unassembled WGS sequence"/>
</dbReference>
<organism evidence="1 2">
    <name type="scientific">Formosa maritima</name>
    <dbReference type="NCBI Taxonomy" id="2592046"/>
    <lineage>
        <taxon>Bacteria</taxon>
        <taxon>Pseudomonadati</taxon>
        <taxon>Bacteroidota</taxon>
        <taxon>Flavobacteriia</taxon>
        <taxon>Flavobacteriales</taxon>
        <taxon>Flavobacteriaceae</taxon>
        <taxon>Formosa</taxon>
    </lineage>
</organism>
<evidence type="ECO:0008006" key="3">
    <source>
        <dbReference type="Google" id="ProtNLM"/>
    </source>
</evidence>
<name>A0A5D0G452_9FLAO</name>